<feature type="region of interest" description="Disordered" evidence="1">
    <location>
        <begin position="650"/>
        <end position="669"/>
    </location>
</feature>
<dbReference type="InterPro" id="IPR011641">
    <property type="entry name" value="Tyr-kin_ephrin_A/B_rcpt-like"/>
</dbReference>
<dbReference type="InterPro" id="IPR049625">
    <property type="entry name" value="Glyco_transf_61_cat"/>
</dbReference>
<accession>A0A9D4TUZ3</accession>
<keyword evidence="2" id="KW-0812">Transmembrane</keyword>
<evidence type="ECO:0000259" key="4">
    <source>
        <dbReference type="Pfam" id="PF04577"/>
    </source>
</evidence>
<feature type="domain" description="Tyrosine-protein kinase ephrin type A/B receptor-like" evidence="5">
    <location>
        <begin position="459"/>
        <end position="499"/>
    </location>
</feature>
<feature type="chain" id="PRO_5039105651" evidence="3">
    <location>
        <begin position="36"/>
        <end position="754"/>
    </location>
</feature>
<feature type="domain" description="Glycosyltransferase 61 catalytic" evidence="4">
    <location>
        <begin position="175"/>
        <end position="348"/>
    </location>
</feature>
<reference evidence="6" key="1">
    <citation type="journal article" date="2019" name="Plant J.">
        <title>Chlorella vulgaris genome assembly and annotation reveals the molecular basis for metabolic acclimation to high light conditions.</title>
        <authorList>
            <person name="Cecchin M."/>
            <person name="Marcolungo L."/>
            <person name="Rossato M."/>
            <person name="Girolomoni L."/>
            <person name="Cosentino E."/>
            <person name="Cuine S."/>
            <person name="Li-Beisson Y."/>
            <person name="Delledonne M."/>
            <person name="Ballottari M."/>
        </authorList>
    </citation>
    <scope>NUCLEOTIDE SEQUENCE</scope>
    <source>
        <strain evidence="6">211/11P</strain>
    </source>
</reference>
<keyword evidence="7" id="KW-1185">Reference proteome</keyword>
<sequence>MAALGTGGPPAARGLPWLLLLLAVASIAFSSPAAAQQQAWTVVTDPDAAGTGVEMTRVSGAQRPFSRPPPRTLDPQLLSDFLPAFSLLQDVSPTGDNTFTDVQDQYVATIHSGFVEGEAGLVYDAAACAYHLPNLFFTRVNPLLPLPQRSVAEAAASCEWYSGLATVVQRYGHMYYHFVEEALPRVALLMASGRLTSDVKLLTWGQPYEAEYLEMLGVSRSQLVTYNASKVYCADRLLVPTPTPRITPPREGLQLVRQGLGVATLPEAQRDLLIYVSRQGESTRRVANEQALLQAIRAAFPQQQLVVYSGGLAAADTIALFQRARVVLGPHGAGLSHILFAAPGTTVIEFLFMADPPLMFWHTAAALGQPYWLLPVPHAYWMQEEMQVPADEVLDILTAVLTTPPPSPPACIPGTYTDTAASDDGSRRCIACTPGSYAANVGSKACKPCAAGRLAAAVGAAACRTCKPGTFSAADGRSCLACPEGTFSVLPGAWSVEQCLTPEQRRRQQEDEAASVLLLSKLSPVFADQRRRLVEQGVPPAALTQAQLCAAQGDVYSGPYLLGGRTNCTSLPVAPVPAYPELIGSPPPLIVITSPSLPPAPVPAPAPLVLPPIDVPTLPPALAANSPPPPSPSPSSLGAPAPAPAVAEVKAADVAQVSPPPPPPATQLYPEPGKVVDSWVIILACVLGGLVALPLLAWLLRRCILARQHRKSRAAAAATGPLGSQPYSYANPTFQPAARGSAAGDAEQAPLAMM</sequence>
<protein>
    <submittedName>
        <fullName evidence="6">Uncharacterized protein</fullName>
    </submittedName>
</protein>
<evidence type="ECO:0000256" key="3">
    <source>
        <dbReference type="SAM" id="SignalP"/>
    </source>
</evidence>
<comment type="caution">
    <text evidence="6">The sequence shown here is derived from an EMBL/GenBank/DDBJ whole genome shotgun (WGS) entry which is preliminary data.</text>
</comment>
<dbReference type="SMART" id="SM01411">
    <property type="entry name" value="Ephrin_rec_like"/>
    <property type="match status" value="2"/>
</dbReference>
<dbReference type="AlphaFoldDB" id="A0A9D4TUZ3"/>
<evidence type="ECO:0000313" key="6">
    <source>
        <dbReference type="EMBL" id="KAI3435029.1"/>
    </source>
</evidence>
<feature type="signal peptide" evidence="3">
    <location>
        <begin position="1"/>
        <end position="35"/>
    </location>
</feature>
<dbReference type="Pfam" id="PF04577">
    <property type="entry name" value="Glyco_transf_61"/>
    <property type="match status" value="1"/>
</dbReference>
<keyword evidence="2" id="KW-1133">Transmembrane helix</keyword>
<evidence type="ECO:0000259" key="5">
    <source>
        <dbReference type="Pfam" id="PF07699"/>
    </source>
</evidence>
<evidence type="ECO:0000313" key="7">
    <source>
        <dbReference type="Proteomes" id="UP001055712"/>
    </source>
</evidence>
<feature type="transmembrane region" description="Helical" evidence="2">
    <location>
        <begin position="679"/>
        <end position="700"/>
    </location>
</feature>
<feature type="region of interest" description="Disordered" evidence="1">
    <location>
        <begin position="620"/>
        <end position="642"/>
    </location>
</feature>
<organism evidence="6 7">
    <name type="scientific">Chlorella vulgaris</name>
    <name type="common">Green alga</name>
    <dbReference type="NCBI Taxonomy" id="3077"/>
    <lineage>
        <taxon>Eukaryota</taxon>
        <taxon>Viridiplantae</taxon>
        <taxon>Chlorophyta</taxon>
        <taxon>core chlorophytes</taxon>
        <taxon>Trebouxiophyceae</taxon>
        <taxon>Chlorellales</taxon>
        <taxon>Chlorellaceae</taxon>
        <taxon>Chlorella clade</taxon>
        <taxon>Chlorella</taxon>
    </lineage>
</organism>
<dbReference type="PANTHER" id="PTHR46967:SF2">
    <property type="entry name" value="SUSHI, VON WILLEBRAND FACTOR TYPE A, EGF AND PENTRAXIN DOMAIN-CONTAINING PROTEIN 1-LIKE"/>
    <property type="match status" value="1"/>
</dbReference>
<dbReference type="SUPFAM" id="SSF57184">
    <property type="entry name" value="Growth factor receptor domain"/>
    <property type="match status" value="1"/>
</dbReference>
<proteinExistence type="predicted"/>
<dbReference type="Proteomes" id="UP001055712">
    <property type="component" value="Unassembled WGS sequence"/>
</dbReference>
<dbReference type="OrthoDB" id="512913at2759"/>
<dbReference type="GO" id="GO:0016757">
    <property type="term" value="F:glycosyltransferase activity"/>
    <property type="evidence" value="ECO:0007669"/>
    <property type="project" value="InterPro"/>
</dbReference>
<name>A0A9D4TUZ3_CHLVU</name>
<dbReference type="Pfam" id="PF07699">
    <property type="entry name" value="Ephrin_rec_like"/>
    <property type="match status" value="1"/>
</dbReference>
<dbReference type="EMBL" id="SIDB01000003">
    <property type="protein sequence ID" value="KAI3435029.1"/>
    <property type="molecule type" value="Genomic_DNA"/>
</dbReference>
<keyword evidence="3" id="KW-0732">Signal</keyword>
<dbReference type="PANTHER" id="PTHR46967">
    <property type="entry name" value="INSULIN-LIKE GROWTH FACTOR BINDING PROTEIN,N-TERMINAL"/>
    <property type="match status" value="1"/>
</dbReference>
<reference evidence="6" key="2">
    <citation type="submission" date="2020-11" db="EMBL/GenBank/DDBJ databases">
        <authorList>
            <person name="Cecchin M."/>
            <person name="Marcolungo L."/>
            <person name="Rossato M."/>
            <person name="Girolomoni L."/>
            <person name="Cosentino E."/>
            <person name="Cuine S."/>
            <person name="Li-Beisson Y."/>
            <person name="Delledonne M."/>
            <person name="Ballottari M."/>
        </authorList>
    </citation>
    <scope>NUCLEOTIDE SEQUENCE</scope>
    <source>
        <strain evidence="6">211/11P</strain>
        <tissue evidence="6">Whole cell</tissue>
    </source>
</reference>
<dbReference type="Gene3D" id="2.10.50.10">
    <property type="entry name" value="Tumor Necrosis Factor Receptor, subunit A, domain 2"/>
    <property type="match status" value="1"/>
</dbReference>
<dbReference type="InterPro" id="IPR009030">
    <property type="entry name" value="Growth_fac_rcpt_cys_sf"/>
</dbReference>
<evidence type="ECO:0000256" key="1">
    <source>
        <dbReference type="SAM" id="MobiDB-lite"/>
    </source>
</evidence>
<evidence type="ECO:0000256" key="2">
    <source>
        <dbReference type="SAM" id="Phobius"/>
    </source>
</evidence>
<dbReference type="CDD" id="cd00185">
    <property type="entry name" value="TNFRSF"/>
    <property type="match status" value="1"/>
</dbReference>
<gene>
    <name evidence="6" type="ORF">D9Q98_003081</name>
</gene>
<keyword evidence="2" id="KW-0472">Membrane</keyword>